<proteinExistence type="predicted"/>
<dbReference type="Pfam" id="PF10604">
    <property type="entry name" value="Polyketide_cyc2"/>
    <property type="match status" value="1"/>
</dbReference>
<protein>
    <submittedName>
        <fullName evidence="2">ATPase</fullName>
    </submittedName>
</protein>
<dbReference type="RefSeq" id="WP_095517484.1">
    <property type="nucleotide sequence ID" value="NZ_NPKH01000011.1"/>
</dbReference>
<evidence type="ECO:0000313" key="3">
    <source>
        <dbReference type="Proteomes" id="UP000215931"/>
    </source>
</evidence>
<dbReference type="InterPro" id="IPR019587">
    <property type="entry name" value="Polyketide_cyclase/dehydratase"/>
</dbReference>
<reference evidence="2 3" key="1">
    <citation type="submission" date="2017-08" db="EMBL/GenBank/DDBJ databases">
        <title>Mesorhizobium wenxinae sp. nov., a novel rhizobial species isolated from root nodules of chickpea (Cicer arietinum L.).</title>
        <authorList>
            <person name="Zhang J."/>
        </authorList>
    </citation>
    <scope>NUCLEOTIDE SEQUENCE [LARGE SCALE GENOMIC DNA]</scope>
    <source>
        <strain evidence="3">WYCCWR 10019</strain>
    </source>
</reference>
<sequence length="265" mass="29326">MPVKKDSAGNRSVEAQVDLPGTPEDVWNAIATGPGISQWFVLSELEGRIGGTTVSHFAADGSMDSVATITAWEPPKRFVAEAPGQSGTVATEWTVEAKSGGLCTVRVVHRWFATSDDWDDQFEGHSYGWIAFFRLLRLYLTHFPGQHGSAFQLLFRSSQPLADAWRKLVEPLGLANATEQRRVASDTQAFEGVVERTGPQDHPELVVRLDQPAPGFAHLFALPMGGMTFLSVRFFLFGDDAASVAKREEPRWRTWLEKHFPTPSE</sequence>
<dbReference type="OrthoDB" id="8417725at2"/>
<organism evidence="2 3">
    <name type="scientific">Mesorhizobium wenxiniae</name>
    <dbReference type="NCBI Taxonomy" id="2014805"/>
    <lineage>
        <taxon>Bacteria</taxon>
        <taxon>Pseudomonadati</taxon>
        <taxon>Pseudomonadota</taxon>
        <taxon>Alphaproteobacteria</taxon>
        <taxon>Hyphomicrobiales</taxon>
        <taxon>Phyllobacteriaceae</taxon>
        <taxon>Mesorhizobium</taxon>
    </lineage>
</organism>
<comment type="caution">
    <text evidence="2">The sequence shown here is derived from an EMBL/GenBank/DDBJ whole genome shotgun (WGS) entry which is preliminary data.</text>
</comment>
<keyword evidence="3" id="KW-1185">Reference proteome</keyword>
<accession>A0A271KM06</accession>
<dbReference type="AlphaFoldDB" id="A0A271KM06"/>
<dbReference type="EMBL" id="NPKH01000011">
    <property type="protein sequence ID" value="PAP96823.1"/>
    <property type="molecule type" value="Genomic_DNA"/>
</dbReference>
<gene>
    <name evidence="2" type="ORF">CIT31_03735</name>
</gene>
<dbReference type="Proteomes" id="UP000215931">
    <property type="component" value="Unassembled WGS sequence"/>
</dbReference>
<name>A0A271KM06_9HYPH</name>
<evidence type="ECO:0000256" key="1">
    <source>
        <dbReference type="SAM" id="MobiDB-lite"/>
    </source>
</evidence>
<feature type="region of interest" description="Disordered" evidence="1">
    <location>
        <begin position="1"/>
        <end position="20"/>
    </location>
</feature>
<dbReference type="SUPFAM" id="SSF55961">
    <property type="entry name" value="Bet v1-like"/>
    <property type="match status" value="1"/>
</dbReference>
<dbReference type="CDD" id="cd07814">
    <property type="entry name" value="SRPBCC_CalC_Aha1-like"/>
    <property type="match status" value="1"/>
</dbReference>
<evidence type="ECO:0000313" key="2">
    <source>
        <dbReference type="EMBL" id="PAP96823.1"/>
    </source>
</evidence>
<dbReference type="Gene3D" id="3.30.530.20">
    <property type="match status" value="1"/>
</dbReference>
<dbReference type="InterPro" id="IPR023393">
    <property type="entry name" value="START-like_dom_sf"/>
</dbReference>